<dbReference type="Proteomes" id="UP000572540">
    <property type="component" value="Unassembled WGS sequence"/>
</dbReference>
<gene>
    <name evidence="4" type="ORF">GGD40_006594</name>
    <name evidence="3" type="ORF">GGD41_001881</name>
</gene>
<dbReference type="AlphaFoldDB" id="A0A7Y9WW09"/>
<evidence type="ECO:0000313" key="4">
    <source>
        <dbReference type="EMBL" id="NYH27023.1"/>
    </source>
</evidence>
<evidence type="ECO:0000313" key="3">
    <source>
        <dbReference type="EMBL" id="NYH14653.1"/>
    </source>
</evidence>
<dbReference type="EMBL" id="JACCAU010000001">
    <property type="protein sequence ID" value="NYH14653.1"/>
    <property type="molecule type" value="Genomic_DNA"/>
</dbReference>
<dbReference type="Gene3D" id="1.10.260.40">
    <property type="entry name" value="lambda repressor-like DNA-binding domains"/>
    <property type="match status" value="1"/>
</dbReference>
<evidence type="ECO:0000259" key="2">
    <source>
        <dbReference type="PROSITE" id="PS50943"/>
    </source>
</evidence>
<protein>
    <submittedName>
        <fullName evidence="4">Transcriptional regulator with XRE-family HTH domain</fullName>
    </submittedName>
</protein>
<accession>A0A7Y9WW09</accession>
<sequence>MSTLKPDKRSHVSAKESRDPLPAPVVRALKKLGADLALARRRRRLTQVSLAERMQTSVATLRRMEHGDQRVPIGIIGQALLVLGELDQLSALLDTTEDDIGLTLMNQQLPQRVRKKRVTPESGAL</sequence>
<dbReference type="Pfam" id="PF13560">
    <property type="entry name" value="HTH_31"/>
    <property type="match status" value="1"/>
</dbReference>
<keyword evidence="5" id="KW-1185">Reference proteome</keyword>
<name>A0A7Y9WW09_9BURK</name>
<dbReference type="InterPro" id="IPR010982">
    <property type="entry name" value="Lambda_DNA-bd_dom_sf"/>
</dbReference>
<dbReference type="Proteomes" id="UP000540929">
    <property type="component" value="Unassembled WGS sequence"/>
</dbReference>
<feature type="compositionally biased region" description="Basic and acidic residues" evidence="1">
    <location>
        <begin position="1"/>
        <end position="19"/>
    </location>
</feature>
<dbReference type="GO" id="GO:0003677">
    <property type="term" value="F:DNA binding"/>
    <property type="evidence" value="ECO:0007669"/>
    <property type="project" value="InterPro"/>
</dbReference>
<organism evidence="4 5">
    <name type="scientific">Paraburkholderia bryophila</name>
    <dbReference type="NCBI Taxonomy" id="420952"/>
    <lineage>
        <taxon>Bacteria</taxon>
        <taxon>Pseudomonadati</taxon>
        <taxon>Pseudomonadota</taxon>
        <taxon>Betaproteobacteria</taxon>
        <taxon>Burkholderiales</taxon>
        <taxon>Burkholderiaceae</taxon>
        <taxon>Paraburkholderia</taxon>
    </lineage>
</organism>
<evidence type="ECO:0000313" key="5">
    <source>
        <dbReference type="Proteomes" id="UP000540929"/>
    </source>
</evidence>
<dbReference type="PROSITE" id="PS50943">
    <property type="entry name" value="HTH_CROC1"/>
    <property type="match status" value="1"/>
</dbReference>
<feature type="domain" description="HTH cro/C1-type" evidence="2">
    <location>
        <begin position="36"/>
        <end position="100"/>
    </location>
</feature>
<dbReference type="InterPro" id="IPR001387">
    <property type="entry name" value="Cro/C1-type_HTH"/>
</dbReference>
<evidence type="ECO:0000256" key="1">
    <source>
        <dbReference type="SAM" id="MobiDB-lite"/>
    </source>
</evidence>
<proteinExistence type="predicted"/>
<evidence type="ECO:0000313" key="6">
    <source>
        <dbReference type="Proteomes" id="UP000572540"/>
    </source>
</evidence>
<dbReference type="EMBL" id="JACCAS010000002">
    <property type="protein sequence ID" value="NYH27023.1"/>
    <property type="molecule type" value="Genomic_DNA"/>
</dbReference>
<dbReference type="SMART" id="SM00530">
    <property type="entry name" value="HTH_XRE"/>
    <property type="match status" value="1"/>
</dbReference>
<dbReference type="SUPFAM" id="SSF47413">
    <property type="entry name" value="lambda repressor-like DNA-binding domains"/>
    <property type="match status" value="1"/>
</dbReference>
<reference evidence="5 6" key="1">
    <citation type="submission" date="2020-07" db="EMBL/GenBank/DDBJ databases">
        <title>Exploring microbial biodiversity for novel pathways involved in the catabolism of aromatic compounds derived from lignin.</title>
        <authorList>
            <person name="Elkins J."/>
        </authorList>
    </citation>
    <scope>NUCLEOTIDE SEQUENCE [LARGE SCALE GENOMIC DNA]</scope>
    <source>
        <strain evidence="3 6">H2C3B</strain>
        <strain evidence="4 5">H2C3C</strain>
    </source>
</reference>
<dbReference type="RefSeq" id="WP_179710091.1">
    <property type="nucleotide sequence ID" value="NZ_JACCAS010000002.1"/>
</dbReference>
<feature type="region of interest" description="Disordered" evidence="1">
    <location>
        <begin position="1"/>
        <end position="21"/>
    </location>
</feature>
<comment type="caution">
    <text evidence="4">The sequence shown here is derived from an EMBL/GenBank/DDBJ whole genome shotgun (WGS) entry which is preliminary data.</text>
</comment>